<organism evidence="2 3">
    <name type="scientific">Colocasia esculenta</name>
    <name type="common">Wild taro</name>
    <name type="synonym">Arum esculentum</name>
    <dbReference type="NCBI Taxonomy" id="4460"/>
    <lineage>
        <taxon>Eukaryota</taxon>
        <taxon>Viridiplantae</taxon>
        <taxon>Streptophyta</taxon>
        <taxon>Embryophyta</taxon>
        <taxon>Tracheophyta</taxon>
        <taxon>Spermatophyta</taxon>
        <taxon>Magnoliopsida</taxon>
        <taxon>Liliopsida</taxon>
        <taxon>Araceae</taxon>
        <taxon>Aroideae</taxon>
        <taxon>Colocasieae</taxon>
        <taxon>Colocasia</taxon>
    </lineage>
</organism>
<dbReference type="AlphaFoldDB" id="A0A843W9N8"/>
<protein>
    <submittedName>
        <fullName evidence="2">Uncharacterized protein</fullName>
    </submittedName>
</protein>
<evidence type="ECO:0000256" key="1">
    <source>
        <dbReference type="SAM" id="Phobius"/>
    </source>
</evidence>
<reference evidence="2" key="1">
    <citation type="submission" date="2017-07" db="EMBL/GenBank/DDBJ databases">
        <title>Taro Niue Genome Assembly and Annotation.</title>
        <authorList>
            <person name="Atibalentja N."/>
            <person name="Keating K."/>
            <person name="Fields C.J."/>
        </authorList>
    </citation>
    <scope>NUCLEOTIDE SEQUENCE</scope>
    <source>
        <strain evidence="2">Niue_2</strain>
        <tissue evidence="2">Leaf</tissue>
    </source>
</reference>
<keyword evidence="1" id="KW-0472">Membrane</keyword>
<keyword evidence="1" id="KW-1133">Transmembrane helix</keyword>
<keyword evidence="1" id="KW-0812">Transmembrane</keyword>
<sequence length="236" mass="25284">MVVPKKGTSTLLARPCRVAVRWLAFQQGTGVSCRRVLLLLLGAHAASVVVVFAHAAVGFVLGLHVRVVRCPQGRGLLKATGPMSPSHVQRVKCPSREHKLQFVPLLGATFFSSELRLGGLRGSLGGGLGVPLQGRGSARFVGGGSWIVGARRWRVANLREGPLRLDLHLEAWKSDLSGCRGVPEGHVLVAVWTTVALRWRGFPLVLLRRIGLGGGVGSSWWSSGAVWSEEEVAELT</sequence>
<dbReference type="PROSITE" id="PS51257">
    <property type="entry name" value="PROKAR_LIPOPROTEIN"/>
    <property type="match status" value="1"/>
</dbReference>
<dbReference type="Proteomes" id="UP000652761">
    <property type="component" value="Unassembled WGS sequence"/>
</dbReference>
<evidence type="ECO:0000313" key="3">
    <source>
        <dbReference type="Proteomes" id="UP000652761"/>
    </source>
</evidence>
<proteinExistence type="predicted"/>
<evidence type="ECO:0000313" key="2">
    <source>
        <dbReference type="EMBL" id="MQM06239.1"/>
    </source>
</evidence>
<keyword evidence="3" id="KW-1185">Reference proteome</keyword>
<comment type="caution">
    <text evidence="2">The sequence shown here is derived from an EMBL/GenBank/DDBJ whole genome shotgun (WGS) entry which is preliminary data.</text>
</comment>
<name>A0A843W9N8_COLES</name>
<dbReference type="EMBL" id="NMUH01003578">
    <property type="protein sequence ID" value="MQM06239.1"/>
    <property type="molecule type" value="Genomic_DNA"/>
</dbReference>
<feature type="transmembrane region" description="Helical" evidence="1">
    <location>
        <begin position="36"/>
        <end position="61"/>
    </location>
</feature>
<gene>
    <name evidence="2" type="ORF">Taro_039060</name>
</gene>
<accession>A0A843W9N8</accession>